<evidence type="ECO:0000256" key="6">
    <source>
        <dbReference type="ARBA" id="ARBA00022833"/>
    </source>
</evidence>
<dbReference type="GO" id="GO:0043332">
    <property type="term" value="C:mating projection tip"/>
    <property type="evidence" value="ECO:0007669"/>
    <property type="project" value="EnsemblFungi"/>
</dbReference>
<evidence type="ECO:0000256" key="7">
    <source>
        <dbReference type="ARBA" id="ARBA00023049"/>
    </source>
</evidence>
<dbReference type="EMBL" id="HE576752">
    <property type="protein sequence ID" value="CCC67721.1"/>
    <property type="molecule type" value="Genomic_DNA"/>
</dbReference>
<feature type="domain" description="Peptidase M16 C-terminal" evidence="9">
    <location>
        <begin position="208"/>
        <end position="418"/>
    </location>
</feature>
<accession>G0V8C3</accession>
<dbReference type="FunCoup" id="G0V8C3">
    <property type="interactions" value="62"/>
</dbReference>
<dbReference type="InterPro" id="IPR007863">
    <property type="entry name" value="Peptidase_M16_C"/>
</dbReference>
<name>G0V8C3_NAUCA</name>
<keyword evidence="6" id="KW-0862">Zinc</keyword>
<dbReference type="InterPro" id="IPR011249">
    <property type="entry name" value="Metalloenz_LuxS/M16"/>
</dbReference>
<dbReference type="GO" id="GO:0051603">
    <property type="term" value="P:proteolysis involved in protein catabolic process"/>
    <property type="evidence" value="ECO:0007669"/>
    <property type="project" value="TreeGrafter"/>
</dbReference>
<evidence type="ECO:0000313" key="13">
    <source>
        <dbReference type="Proteomes" id="UP000001640"/>
    </source>
</evidence>
<evidence type="ECO:0000259" key="8">
    <source>
        <dbReference type="Pfam" id="PF00675"/>
    </source>
</evidence>
<dbReference type="OMA" id="HLCEHMI"/>
<dbReference type="Pfam" id="PF00675">
    <property type="entry name" value="Peptidase_M16"/>
    <property type="match status" value="1"/>
</dbReference>
<dbReference type="PANTHER" id="PTHR43690:SF18">
    <property type="entry name" value="INSULIN-DEGRADING ENZYME-RELATED"/>
    <property type="match status" value="1"/>
</dbReference>
<dbReference type="FunFam" id="3.30.830.10:FF:000012">
    <property type="entry name" value="Protease 3"/>
    <property type="match status" value="1"/>
</dbReference>
<dbReference type="MEROPS" id="M16.007"/>
<dbReference type="KEGG" id="ncs:NCAS_0A11630"/>
<evidence type="ECO:0000313" key="12">
    <source>
        <dbReference type="EMBL" id="CCC67721.1"/>
    </source>
</evidence>
<dbReference type="InterPro" id="IPR011765">
    <property type="entry name" value="Pept_M16_N"/>
</dbReference>
<evidence type="ECO:0000259" key="9">
    <source>
        <dbReference type="Pfam" id="PF05193"/>
    </source>
</evidence>
<dbReference type="Gene3D" id="3.30.830.10">
    <property type="entry name" value="Metalloenzyme, LuxS/M16 peptidase-like"/>
    <property type="match status" value="4"/>
</dbReference>
<dbReference type="GO" id="GO:0007120">
    <property type="term" value="P:axial cellular bud site selection"/>
    <property type="evidence" value="ECO:0007669"/>
    <property type="project" value="EnsemblFungi"/>
</dbReference>
<dbReference type="RefSeq" id="XP_003674102.1">
    <property type="nucleotide sequence ID" value="XM_003674054.1"/>
</dbReference>
<dbReference type="GO" id="GO:0007323">
    <property type="term" value="P:peptide pheromone maturation"/>
    <property type="evidence" value="ECO:0007669"/>
    <property type="project" value="EnsemblFungi"/>
</dbReference>
<keyword evidence="7" id="KW-0482">Metalloprotease</keyword>
<evidence type="ECO:0000256" key="4">
    <source>
        <dbReference type="ARBA" id="ARBA00022723"/>
    </source>
</evidence>
<dbReference type="Proteomes" id="UP000001640">
    <property type="component" value="Chromosome 1"/>
</dbReference>
<evidence type="ECO:0008006" key="14">
    <source>
        <dbReference type="Google" id="ProtNLM"/>
    </source>
</evidence>
<dbReference type="SUPFAM" id="SSF63411">
    <property type="entry name" value="LuxS/MPP-like metallohydrolase"/>
    <property type="match status" value="4"/>
</dbReference>
<dbReference type="OrthoDB" id="952271at2759"/>
<dbReference type="eggNOG" id="KOG0959">
    <property type="taxonomic scope" value="Eukaryota"/>
</dbReference>
<gene>
    <name evidence="12" type="primary">NCAS0A11630</name>
    <name evidence="12" type="ordered locus">NCAS_0A11630</name>
</gene>
<dbReference type="Pfam" id="PF22456">
    <property type="entry name" value="PqqF-like_C_4"/>
    <property type="match status" value="1"/>
</dbReference>
<comment type="similarity">
    <text evidence="2">Belongs to the peptidase M16 family.</text>
</comment>
<dbReference type="AlphaFoldDB" id="G0V8C3"/>
<feature type="domain" description="Peptidase M16 N-terminal" evidence="8">
    <location>
        <begin position="36"/>
        <end position="165"/>
    </location>
</feature>
<dbReference type="GO" id="GO:0000755">
    <property type="term" value="P:cytogamy"/>
    <property type="evidence" value="ECO:0007669"/>
    <property type="project" value="EnsemblFungi"/>
</dbReference>
<dbReference type="HOGENOM" id="CLU_008088_0_0_1"/>
<keyword evidence="13" id="KW-1185">Reference proteome</keyword>
<reference evidence="12 13" key="1">
    <citation type="journal article" date="2011" name="Proc. Natl. Acad. Sci. U.S.A.">
        <title>Evolutionary erosion of yeast sex chromosomes by mating-type switching accidents.</title>
        <authorList>
            <person name="Gordon J.L."/>
            <person name="Armisen D."/>
            <person name="Proux-Wera E."/>
            <person name="Oheigeartaigh S.S."/>
            <person name="Byrne K.P."/>
            <person name="Wolfe K.H."/>
        </authorList>
    </citation>
    <scope>NUCLEOTIDE SEQUENCE [LARGE SCALE GENOMIC DNA]</scope>
    <source>
        <strain evidence="13">ATCC 76901 / BCRC 22586 / CBS 4309 / NBRC 1992 / NRRL Y-12630</strain>
    </source>
</reference>
<dbReference type="InterPro" id="IPR054734">
    <property type="entry name" value="PqqF-like_C_4"/>
</dbReference>
<dbReference type="GO" id="GO:0043171">
    <property type="term" value="P:peptide catabolic process"/>
    <property type="evidence" value="ECO:0007669"/>
    <property type="project" value="TreeGrafter"/>
</dbReference>
<dbReference type="PANTHER" id="PTHR43690">
    <property type="entry name" value="NARDILYSIN"/>
    <property type="match status" value="1"/>
</dbReference>
<proteinExistence type="inferred from homology"/>
<dbReference type="GO" id="GO:0004222">
    <property type="term" value="F:metalloendopeptidase activity"/>
    <property type="evidence" value="ECO:0007669"/>
    <property type="project" value="EnsemblFungi"/>
</dbReference>
<dbReference type="PROSITE" id="PS00143">
    <property type="entry name" value="INSULINASE"/>
    <property type="match status" value="1"/>
</dbReference>
<evidence type="ECO:0000259" key="11">
    <source>
        <dbReference type="Pfam" id="PF22456"/>
    </source>
</evidence>
<dbReference type="GO" id="GO:0046872">
    <property type="term" value="F:metal ion binding"/>
    <property type="evidence" value="ECO:0007669"/>
    <property type="project" value="UniProtKB-KW"/>
</dbReference>
<organism evidence="12 13">
    <name type="scientific">Naumovozyma castellii</name>
    <name type="common">Yeast</name>
    <name type="synonym">Saccharomyces castellii</name>
    <dbReference type="NCBI Taxonomy" id="27288"/>
    <lineage>
        <taxon>Eukaryota</taxon>
        <taxon>Fungi</taxon>
        <taxon>Dikarya</taxon>
        <taxon>Ascomycota</taxon>
        <taxon>Saccharomycotina</taxon>
        <taxon>Saccharomycetes</taxon>
        <taxon>Saccharomycetales</taxon>
        <taxon>Saccharomycetaceae</taxon>
        <taxon>Naumovozyma</taxon>
    </lineage>
</organism>
<dbReference type="GeneID" id="96901200"/>
<comment type="cofactor">
    <cofactor evidence="1">
        <name>Zn(2+)</name>
        <dbReference type="ChEBI" id="CHEBI:29105"/>
    </cofactor>
</comment>
<protein>
    <recommendedName>
        <fullName evidence="14">Peptidase M16 N-terminal domain-containing protein</fullName>
    </recommendedName>
</protein>
<keyword evidence="5" id="KW-0378">Hydrolase</keyword>
<feature type="domain" description="Coenzyme PQQ synthesis protein F-like C-terminal lobe" evidence="11">
    <location>
        <begin position="898"/>
        <end position="979"/>
    </location>
</feature>
<dbReference type="InterPro" id="IPR001431">
    <property type="entry name" value="Pept_M16_Zn_BS"/>
</dbReference>
<reference key="2">
    <citation type="submission" date="2011-08" db="EMBL/GenBank/DDBJ databases">
        <title>Genome sequence of Naumovozyma castellii.</title>
        <authorList>
            <person name="Gordon J.L."/>
            <person name="Armisen D."/>
            <person name="Proux-Wera E."/>
            <person name="OhEigeartaigh S.S."/>
            <person name="Byrne K.P."/>
            <person name="Wolfe K.H."/>
        </authorList>
    </citation>
    <scope>NUCLEOTIDE SEQUENCE</scope>
    <source>
        <strain>Type strain:CBS 4309</strain>
    </source>
</reference>
<dbReference type="STRING" id="1064592.G0V8C3"/>
<evidence type="ECO:0000256" key="1">
    <source>
        <dbReference type="ARBA" id="ARBA00001947"/>
    </source>
</evidence>
<sequence length="1201" mass="136217">MSWQEIKDFDVPLYLPLAYSNRVHKLCLLPNGLLTLLISDPADTVTSCSLSVASGSHNDPKDIQGLAHLCEHMILAAGSKSYPDPGLYHETLSKNNGVHNAFTTGEQTTFYFEVPNVHHGGELVFDEILDIFASFFKEPLFNPLLTNKEIYAIQSEHDGNMSSVTKILYHATRMLSDPGHPFSQFSTGNMNTLASIPKLQGVNLQRTLFQYFKKNYYASKMTLCLRGPQSVNILTKYALSKFGDIKENTALTRSRFGSMSSISTKRSSKSSTENHSTKNDLESFNILEESWRQKYCDIPCFPEISKENMIFIKSSKQPTLRILFPVTDNKTRFTKGEIKIFGDLWCELFGDETKGSLCYYLVGKSWITSCYAYTSSFALGNIGLIIELTLTSTGWENSDTIIEIVLGKLVETFSEQYVHELANFMEDQNSIDLIRFLYQVPKKNPMEECSNLSELLQNDLKAPNMAYIFKGSPPITDMHEGNVGGINSEHNQEWWIDQAIKFQSFMKKFMNSSNARVILLGSLERIPELFKKEIQNTLTTEPFYEFEYKISTINLKASQSVNTYEFCIPHKNKFIPSACKGDGVLEQLFLESSLKSQYSNLHLQINSMSFENKPQLVGRNQRYEMWTLKEDLNSIMDLKSIVSFEVLSTDMKGSPENTIHLEILNQIIFTLISPQLYPAIKLGYFYEISASSKGDVQLRFTIGGFSEGILMLIEIIIKTIIFITTTPDFPSKELLRRARVLVRSNYENAAADNCVKLASLGLLIVLEENMWSLEDRIDALEDVTMASFKEFCQSFLNGSKYLTLFIQGNLSYADKINQFLNLNFTKHLDINKDTSLPLNAHTSTHILKPGTNIFAEYPGPLDDPNNSIVYFIQTGLRSDTDLCTLTSFTEYIMSLTLVPELRNKKQIGYLVMGGLRVLTDTIGVYITVMSGSEPIDLESKIDEYIAFIENGVLNRLTEATFEREYKQAYLTLLGDNNQNKGGKLSGPANLLNEIVPNVQVGSSDQLNSTSMKLHRRFRNQISDKQYNFTDEELHIDIPLIEKLTLSSYLNFFKDKISIFSPTRSKLSIMITSSMAAKDIINRKTYLQLEAFLKIKGFTIKKEKLQEIVDSADGNSSLLIKNLFNYFRSRNEGWKLCTVVLKEVVKMSITSLKQHYNWSLSTKKEDKDKSVDWNGPVSSTVELKKVARLTELPTYCISSVAN</sequence>
<evidence type="ECO:0000259" key="10">
    <source>
        <dbReference type="Pfam" id="PF16187"/>
    </source>
</evidence>
<evidence type="ECO:0000256" key="2">
    <source>
        <dbReference type="ARBA" id="ARBA00007261"/>
    </source>
</evidence>
<evidence type="ECO:0000256" key="3">
    <source>
        <dbReference type="ARBA" id="ARBA00022670"/>
    </source>
</evidence>
<dbReference type="InterPro" id="IPR032632">
    <property type="entry name" value="Peptidase_M16_M"/>
</dbReference>
<dbReference type="InterPro" id="IPR050626">
    <property type="entry name" value="Peptidase_M16"/>
</dbReference>
<dbReference type="GO" id="GO:0005739">
    <property type="term" value="C:mitochondrion"/>
    <property type="evidence" value="ECO:0007669"/>
    <property type="project" value="TreeGrafter"/>
</dbReference>
<feature type="domain" description="Peptidase M16 middle/third" evidence="10">
    <location>
        <begin position="508"/>
        <end position="778"/>
    </location>
</feature>
<dbReference type="GO" id="GO:0005829">
    <property type="term" value="C:cytosol"/>
    <property type="evidence" value="ECO:0007669"/>
    <property type="project" value="TreeGrafter"/>
</dbReference>
<evidence type="ECO:0000256" key="5">
    <source>
        <dbReference type="ARBA" id="ARBA00022801"/>
    </source>
</evidence>
<keyword evidence="4" id="KW-0479">Metal-binding</keyword>
<dbReference type="Pfam" id="PF05193">
    <property type="entry name" value="Peptidase_M16_C"/>
    <property type="match status" value="1"/>
</dbReference>
<keyword evidence="3" id="KW-0645">Protease</keyword>
<dbReference type="Pfam" id="PF16187">
    <property type="entry name" value="Peptidase_M16_M"/>
    <property type="match status" value="1"/>
</dbReference>
<dbReference type="InParanoid" id="G0V8C3"/>
<dbReference type="GO" id="GO:0005935">
    <property type="term" value="C:cellular bud neck"/>
    <property type="evidence" value="ECO:0007669"/>
    <property type="project" value="EnsemblFungi"/>
</dbReference>